<dbReference type="InterPro" id="IPR011029">
    <property type="entry name" value="DEATH-like_dom_sf"/>
</dbReference>
<keyword evidence="4" id="KW-0832">Ubl conjugation</keyword>
<dbReference type="GeneID" id="106484546"/>
<feature type="region of interest" description="Disordered" evidence="6">
    <location>
        <begin position="428"/>
        <end position="451"/>
    </location>
</feature>
<feature type="region of interest" description="Disordered" evidence="6">
    <location>
        <begin position="318"/>
        <end position="378"/>
    </location>
</feature>
<dbReference type="Pfam" id="PF16739">
    <property type="entry name" value="CARD_2"/>
    <property type="match status" value="1"/>
</dbReference>
<feature type="compositionally biased region" description="Basic and acidic residues" evidence="6">
    <location>
        <begin position="244"/>
        <end position="255"/>
    </location>
</feature>
<keyword evidence="1" id="KW-1017">Isopeptide bond</keyword>
<feature type="compositionally biased region" description="Polar residues" evidence="6">
    <location>
        <begin position="574"/>
        <end position="584"/>
    </location>
</feature>
<keyword evidence="3" id="KW-0399">Innate immunity</keyword>
<feature type="region of interest" description="Disordered" evidence="6">
    <location>
        <begin position="101"/>
        <end position="140"/>
    </location>
</feature>
<evidence type="ECO:0000259" key="8">
    <source>
        <dbReference type="Pfam" id="PF16739"/>
    </source>
</evidence>
<evidence type="ECO:0000256" key="1">
    <source>
        <dbReference type="ARBA" id="ARBA00022499"/>
    </source>
</evidence>
<feature type="compositionally biased region" description="Low complexity" evidence="6">
    <location>
        <begin position="328"/>
        <end position="337"/>
    </location>
</feature>
<keyword evidence="2" id="KW-0597">Phosphoprotein</keyword>
<evidence type="ECO:0000256" key="3">
    <source>
        <dbReference type="ARBA" id="ARBA00022588"/>
    </source>
</evidence>
<keyword evidence="7" id="KW-0812">Transmembrane</keyword>
<organism evidence="9 10">
    <name type="scientific">Apteryx mantelli</name>
    <name type="common">North Island brown kiwi</name>
    <dbReference type="NCBI Taxonomy" id="2696672"/>
    <lineage>
        <taxon>Eukaryota</taxon>
        <taxon>Metazoa</taxon>
        <taxon>Chordata</taxon>
        <taxon>Craniata</taxon>
        <taxon>Vertebrata</taxon>
        <taxon>Euteleostomi</taxon>
        <taxon>Archelosauria</taxon>
        <taxon>Archosauria</taxon>
        <taxon>Dinosauria</taxon>
        <taxon>Saurischia</taxon>
        <taxon>Theropoda</taxon>
        <taxon>Coelurosauria</taxon>
        <taxon>Aves</taxon>
        <taxon>Palaeognathae</taxon>
        <taxon>Apterygiformes</taxon>
        <taxon>Apterygidae</taxon>
        <taxon>Apteryx</taxon>
    </lineage>
</organism>
<keyword evidence="7" id="KW-0472">Membrane</keyword>
<evidence type="ECO:0000256" key="7">
    <source>
        <dbReference type="SAM" id="Phobius"/>
    </source>
</evidence>
<feature type="domain" description="Caspase recruitment" evidence="8">
    <location>
        <begin position="10"/>
        <end position="90"/>
    </location>
</feature>
<feature type="region of interest" description="Disordered" evidence="6">
    <location>
        <begin position="222"/>
        <end position="298"/>
    </location>
</feature>
<feature type="region of interest" description="Disordered" evidence="6">
    <location>
        <begin position="464"/>
        <end position="595"/>
    </location>
</feature>
<reference evidence="10" key="1">
    <citation type="submission" date="2025-08" db="UniProtKB">
        <authorList>
            <consortium name="RefSeq"/>
        </authorList>
    </citation>
    <scope>IDENTIFICATION</scope>
    <source>
        <tissue evidence="10">Blood</tissue>
    </source>
</reference>
<evidence type="ECO:0000256" key="2">
    <source>
        <dbReference type="ARBA" id="ARBA00022553"/>
    </source>
</evidence>
<dbReference type="Gene3D" id="1.10.533.10">
    <property type="entry name" value="Death Domain, Fas"/>
    <property type="match status" value="1"/>
</dbReference>
<keyword evidence="9" id="KW-1185">Reference proteome</keyword>
<dbReference type="InterPro" id="IPR031964">
    <property type="entry name" value="CARD_dom"/>
</dbReference>
<evidence type="ECO:0000313" key="10">
    <source>
        <dbReference type="RefSeq" id="XP_067153360.1"/>
    </source>
</evidence>
<gene>
    <name evidence="10" type="primary">MAVS</name>
</gene>
<keyword evidence="7" id="KW-1133">Transmembrane helix</keyword>
<feature type="compositionally biased region" description="Basic and acidic residues" evidence="6">
    <location>
        <begin position="429"/>
        <end position="442"/>
    </location>
</feature>
<feature type="region of interest" description="Disordered" evidence="6">
    <location>
        <begin position="160"/>
        <end position="210"/>
    </location>
</feature>
<evidence type="ECO:0000256" key="5">
    <source>
        <dbReference type="ARBA" id="ARBA00022859"/>
    </source>
</evidence>
<evidence type="ECO:0000313" key="9">
    <source>
        <dbReference type="Proteomes" id="UP001652627"/>
    </source>
</evidence>
<protein>
    <submittedName>
        <fullName evidence="10">Mitochondrial antiviral-signaling protein</fullName>
    </submittedName>
</protein>
<keyword evidence="5" id="KW-0391">Immunity</keyword>
<dbReference type="RefSeq" id="XP_067153360.1">
    <property type="nucleotide sequence ID" value="XM_067297259.1"/>
</dbReference>
<name>A0ABM4EKY2_9AVES</name>
<feature type="compositionally biased region" description="Basic and acidic residues" evidence="6">
    <location>
        <begin position="193"/>
        <end position="203"/>
    </location>
</feature>
<feature type="compositionally biased region" description="Basic and acidic residues" evidence="6">
    <location>
        <begin position="166"/>
        <end position="175"/>
    </location>
</feature>
<proteinExistence type="predicted"/>
<dbReference type="Proteomes" id="UP001652627">
    <property type="component" value="Chromosome 5"/>
</dbReference>
<evidence type="ECO:0000256" key="4">
    <source>
        <dbReference type="ARBA" id="ARBA00022843"/>
    </source>
</evidence>
<accession>A0ABM4EKY2</accession>
<evidence type="ECO:0000256" key="6">
    <source>
        <dbReference type="SAM" id="MobiDB-lite"/>
    </source>
</evidence>
<feature type="transmembrane region" description="Helical" evidence="7">
    <location>
        <begin position="598"/>
        <end position="617"/>
    </location>
</feature>
<sequence length="621" mass="65429">MGFAEDKVYDHILRNLSNFRNIHVTSLAHSLTCLTEADRDELQAREEMRGSHAAVFKFYQYLKCRRGWVTDLINALHQNNAGHLAEELQQLYDLYRVPGGAPGSSASARMPSLGTNPAPGAPMPEQPRRDLPAGGQPLLLPRATTADSLDAASMDLDSRAPVQESLPKEPPEREGPPPPPPSSAACDGASDGLRGEEQGRDWPSRQQHPVCVDNGYFGNANHLNRGGGGSTSGLGRSLVSRDPGAARRNEPEEVHYVSSELPPRPAEATPLQPPDLPKTPQTRPACGSGHGEPSGSFMDVRNPLLIQKQFDAEQKRLGMLGDRGGDGAAPPGSAPAPTGTYTSSGASLKPPLQEGKALEGQRAGSAPSVPTTEKVGDLSLPGGRLRLVQILTIRFLAGAFFPSRCLPKVLPASAAPFLGTAVAGGLEDAAGRRSSPESHGGAEEDEEFSKPGVLLSMVEESPAVAGRCRSLREPSTPYSGDSDRLELSSDPLMLSTDSSSPGSASLGRWSPAPAARADPREEEATGASSRPPPNQDTSLGTHEVRVDHYPSVLLGAPQDLPERDNPFGNPPAFDSSTSSNSSQAKVPPRDSSGSSLSYIAPAAGIALISAVAFLVYARLQK</sequence>